<feature type="domain" description="ASD2" evidence="6">
    <location>
        <begin position="1531"/>
        <end position="1849"/>
    </location>
</feature>
<feature type="compositionally biased region" description="Polar residues" evidence="5">
    <location>
        <begin position="1258"/>
        <end position="1271"/>
    </location>
</feature>
<keyword evidence="8" id="KW-1185">Reference proteome</keyword>
<evidence type="ECO:0000313" key="7">
    <source>
        <dbReference type="EnsemblMetazoa" id="XP_008208251"/>
    </source>
</evidence>
<dbReference type="OrthoDB" id="10063560at2759"/>
<protein>
    <recommendedName>
        <fullName evidence="6">ASD2 domain-containing protein</fullName>
    </recommendedName>
</protein>
<dbReference type="GO" id="GO:0051015">
    <property type="term" value="F:actin filament binding"/>
    <property type="evidence" value="ECO:0007669"/>
    <property type="project" value="InterPro"/>
</dbReference>
<feature type="region of interest" description="Disordered" evidence="5">
    <location>
        <begin position="1576"/>
        <end position="1627"/>
    </location>
</feature>
<feature type="compositionally biased region" description="Polar residues" evidence="5">
    <location>
        <begin position="981"/>
        <end position="999"/>
    </location>
</feature>
<feature type="region of interest" description="Disordered" evidence="5">
    <location>
        <begin position="535"/>
        <end position="572"/>
    </location>
</feature>
<reference evidence="7" key="1">
    <citation type="submission" date="2021-01" db="UniProtKB">
        <authorList>
            <consortium name="EnsemblMetazoa"/>
        </authorList>
    </citation>
    <scope>IDENTIFICATION</scope>
</reference>
<organism evidence="7 8">
    <name type="scientific">Nasonia vitripennis</name>
    <name type="common">Parasitic wasp</name>
    <dbReference type="NCBI Taxonomy" id="7425"/>
    <lineage>
        <taxon>Eukaryota</taxon>
        <taxon>Metazoa</taxon>
        <taxon>Ecdysozoa</taxon>
        <taxon>Arthropoda</taxon>
        <taxon>Hexapoda</taxon>
        <taxon>Insecta</taxon>
        <taxon>Pterygota</taxon>
        <taxon>Neoptera</taxon>
        <taxon>Endopterygota</taxon>
        <taxon>Hymenoptera</taxon>
        <taxon>Apocrita</taxon>
        <taxon>Proctotrupomorpha</taxon>
        <taxon>Chalcidoidea</taxon>
        <taxon>Pteromalidae</taxon>
        <taxon>Pteromalinae</taxon>
        <taxon>Nasonia</taxon>
    </lineage>
</organism>
<dbReference type="PANTHER" id="PTHR15012:SF32">
    <property type="entry name" value="PROTEIN SHROOM"/>
    <property type="match status" value="1"/>
</dbReference>
<dbReference type="KEGG" id="nvi:100115438"/>
<dbReference type="Proteomes" id="UP000002358">
    <property type="component" value="Chromosome 1"/>
</dbReference>
<feature type="compositionally biased region" description="Basic and acidic residues" evidence="5">
    <location>
        <begin position="183"/>
        <end position="195"/>
    </location>
</feature>
<dbReference type="GO" id="GO:0030864">
    <property type="term" value="C:cortical actin cytoskeleton"/>
    <property type="evidence" value="ECO:0007669"/>
    <property type="project" value="TreeGrafter"/>
</dbReference>
<feature type="region of interest" description="Disordered" evidence="5">
    <location>
        <begin position="1022"/>
        <end position="1146"/>
    </location>
</feature>
<evidence type="ECO:0000256" key="4">
    <source>
        <dbReference type="ARBA" id="ARBA00023212"/>
    </source>
</evidence>
<evidence type="ECO:0000259" key="6">
    <source>
        <dbReference type="PROSITE" id="PS51307"/>
    </source>
</evidence>
<accession>A0A7M7HBB1</accession>
<feature type="compositionally biased region" description="Basic and acidic residues" evidence="5">
    <location>
        <begin position="851"/>
        <end position="869"/>
    </location>
</feature>
<dbReference type="GO" id="GO:0000902">
    <property type="term" value="P:cell morphogenesis"/>
    <property type="evidence" value="ECO:0007669"/>
    <property type="project" value="TreeGrafter"/>
</dbReference>
<dbReference type="InterPro" id="IPR014799">
    <property type="entry name" value="ASD2_dom"/>
</dbReference>
<keyword evidence="4" id="KW-0206">Cytoskeleton</keyword>
<dbReference type="GO" id="GO:0005912">
    <property type="term" value="C:adherens junction"/>
    <property type="evidence" value="ECO:0007669"/>
    <property type="project" value="TreeGrafter"/>
</dbReference>
<dbReference type="CTD" id="36592"/>
<dbReference type="EnsemblMetazoa" id="XM_008210029">
    <property type="protein sequence ID" value="XP_008208251"/>
    <property type="gene ID" value="LOC100115438"/>
</dbReference>
<feature type="compositionally biased region" description="Low complexity" evidence="5">
    <location>
        <begin position="1420"/>
        <end position="1450"/>
    </location>
</feature>
<dbReference type="FunCoup" id="A0A7M7HBB1">
    <property type="interactions" value="5"/>
</dbReference>
<feature type="compositionally biased region" description="Polar residues" evidence="5">
    <location>
        <begin position="206"/>
        <end position="215"/>
    </location>
</feature>
<feature type="compositionally biased region" description="Low complexity" evidence="5">
    <location>
        <begin position="1383"/>
        <end position="1394"/>
    </location>
</feature>
<dbReference type="GO" id="GO:0016324">
    <property type="term" value="C:apical plasma membrane"/>
    <property type="evidence" value="ECO:0007669"/>
    <property type="project" value="TreeGrafter"/>
</dbReference>
<feature type="region of interest" description="Disordered" evidence="5">
    <location>
        <begin position="980"/>
        <end position="999"/>
    </location>
</feature>
<dbReference type="GO" id="GO:0007015">
    <property type="term" value="P:actin filament organization"/>
    <property type="evidence" value="ECO:0007669"/>
    <property type="project" value="TreeGrafter"/>
</dbReference>
<feature type="region of interest" description="Disordered" evidence="5">
    <location>
        <begin position="1191"/>
        <end position="1306"/>
    </location>
</feature>
<proteinExistence type="inferred from homology"/>
<feature type="region of interest" description="Disordered" evidence="5">
    <location>
        <begin position="115"/>
        <end position="275"/>
    </location>
</feature>
<feature type="region of interest" description="Disordered" evidence="5">
    <location>
        <begin position="1355"/>
        <end position="1454"/>
    </location>
</feature>
<evidence type="ECO:0000256" key="3">
    <source>
        <dbReference type="ARBA" id="ARBA00022490"/>
    </source>
</evidence>
<comment type="similarity">
    <text evidence="2">Belongs to the shroom family.</text>
</comment>
<dbReference type="Gene3D" id="6.10.250.3120">
    <property type="match status" value="1"/>
</dbReference>
<feature type="compositionally biased region" description="Low complexity" evidence="5">
    <location>
        <begin position="377"/>
        <end position="389"/>
    </location>
</feature>
<feature type="compositionally biased region" description="Low complexity" evidence="5">
    <location>
        <begin position="885"/>
        <end position="901"/>
    </location>
</feature>
<dbReference type="PANTHER" id="PTHR15012">
    <property type="entry name" value="APICAL PROTEIN/SHROOM-RELATED"/>
    <property type="match status" value="1"/>
</dbReference>
<dbReference type="InterPro" id="IPR027685">
    <property type="entry name" value="Shroom_fam"/>
</dbReference>
<feature type="region of interest" description="Disordered" evidence="5">
    <location>
        <begin position="784"/>
        <end position="909"/>
    </location>
</feature>
<dbReference type="SMR" id="A0A7M7HBB1"/>
<feature type="region of interest" description="Disordered" evidence="5">
    <location>
        <begin position="456"/>
        <end position="480"/>
    </location>
</feature>
<feature type="compositionally biased region" description="Low complexity" evidence="5">
    <location>
        <begin position="731"/>
        <end position="751"/>
    </location>
</feature>
<feature type="compositionally biased region" description="Basic and acidic residues" evidence="5">
    <location>
        <begin position="217"/>
        <end position="233"/>
    </location>
</feature>
<evidence type="ECO:0000313" key="8">
    <source>
        <dbReference type="Proteomes" id="UP000002358"/>
    </source>
</evidence>
<dbReference type="InParanoid" id="A0A7M7HBB1"/>
<feature type="compositionally biased region" description="Pro residues" evidence="5">
    <location>
        <begin position="688"/>
        <end position="698"/>
    </location>
</feature>
<dbReference type="RefSeq" id="XP_008208251.1">
    <property type="nucleotide sequence ID" value="XM_008210029.4"/>
</dbReference>
<dbReference type="PROSITE" id="PS51307">
    <property type="entry name" value="ASD2"/>
    <property type="match status" value="1"/>
</dbReference>
<feature type="compositionally biased region" description="Low complexity" evidence="5">
    <location>
        <begin position="699"/>
        <end position="709"/>
    </location>
</feature>
<feature type="compositionally biased region" description="Low complexity" evidence="5">
    <location>
        <begin position="1045"/>
        <end position="1061"/>
    </location>
</feature>
<feature type="region of interest" description="Disordered" evidence="5">
    <location>
        <begin position="1497"/>
        <end position="1520"/>
    </location>
</feature>
<feature type="region of interest" description="Disordered" evidence="5">
    <location>
        <begin position="80"/>
        <end position="99"/>
    </location>
</feature>
<evidence type="ECO:0000256" key="5">
    <source>
        <dbReference type="SAM" id="MobiDB-lite"/>
    </source>
</evidence>
<name>A0A7M7HBB1_NASVI</name>
<feature type="compositionally biased region" description="Polar residues" evidence="5">
    <location>
        <begin position="1232"/>
        <end position="1242"/>
    </location>
</feature>
<feature type="compositionally biased region" description="Basic and acidic residues" evidence="5">
    <location>
        <begin position="1498"/>
        <end position="1508"/>
    </location>
</feature>
<feature type="region of interest" description="Disordered" evidence="5">
    <location>
        <begin position="1"/>
        <end position="34"/>
    </location>
</feature>
<dbReference type="Pfam" id="PF08687">
    <property type="entry name" value="ASD2"/>
    <property type="match status" value="1"/>
</dbReference>
<feature type="compositionally biased region" description="Low complexity" evidence="5">
    <location>
        <begin position="1605"/>
        <end position="1627"/>
    </location>
</feature>
<feature type="region of interest" description="Disordered" evidence="5">
    <location>
        <begin position="346"/>
        <end position="442"/>
    </location>
</feature>
<evidence type="ECO:0000256" key="1">
    <source>
        <dbReference type="ARBA" id="ARBA00004245"/>
    </source>
</evidence>
<sequence>MTTELQPSPPGYRGQQDACPVAAPPKLYHRSSSGHLNYTATAAVANNDYRRRTSPPSENEDVVVAGTTQGNIIEAAYEESNNHQANFPKKNAPGYKNDSGYSESLGFESFSLALSERDAASPPPTPPVRDASSLKSVCYGPGHEKYPSWPTAPECRYSSGSADNDHDDGSAQAVAGGSHRSKSWTDHTNYPKEKPAQYTRPHNKRPNSTFTQQLKTVMERCEKIPAETFESRSSRGGSSESDQQRLWPSVDREGKSLGDAEYVVPSPPERESLQAKTLSPADLEAYVRSYQDPQVSQVELYGENDLTQTGLEEYTTVQHSQQASYAQSEGYHSYVSSVDSTTTTPFLDRLRRDSEAVSARPMTSWEDGSSSREGRDSVVTTSSGSASSSETLKWHGSMSDVSVSSGMPTSRSSGLNQDRWHHGSMSDLSSINGACPPIMQKSGVDLDQHDKWQDSMLNDVNDHHNNNNNHHSSSKRLSRDNWQVSMNDRNKEIGQLSPTEEKNQWEHSMSKSFHVVTDRMIQEQSVADWEHSIHSSMSDVSQTNGSSGGSQGSKQLIAHSARVQTPQRHHSESVLYLDRERSQRKLYPVSTTKLDEMHSVSRLPPSSPQQVQPSVADRIIELEKHQQQMRYTYLDPDKRHRVSDPTLKAIQKKALLSFYERHQHQASWRSEPQLLENKNQSQPQQRHSPPPQPPPRPRPVSSRRASSASDYASGTWREKNAANKATPHQPTSNGTTSSGSNSGSSSSSIGSELPRPNHQHSNSCGSLSTDLLGPVIVGPAISIDDWVPERPPKKPHLRTAYSDRLPSPDLPPPSPPTVTDIEVLNFDDPLPPPPPELSQVCTAEPRLPSTEQRHENSYFEETPCDRINERNSSSRRSTRTKKTSPELSPTSSPPKSKSNSPNQEQQQSFHFECKPASIGPKPSHVENGFANSNNRLLASGRSSLRYSSAQKHMMNEKIAAVRRSADGHPALGLPDLVAQKYSDSGNQRPAPQVPVASNNSCCDAQVEPKINRQDSLKLDDLSKHSQAQQPWLDCSTRQKPRAQAPKTSSPTSPTSHGPKSPRGLSGNKYQQQPRNYFALPAKYPDAPKSSSPPTPQERYEPQAAPRMQRDSPPPPPLAPRTPGKKISPPPRPAPPMHSIHQGSQSKASYLAYRRERGAPDSEGSYKRTMSPNARLDDPVLLLKVTPHHQQSLINNNNNNNDDVVVSPTNNNQNHNNINNNQYQRHPRHELAKSQSSDALQQHQNHHRLEDHFSRKSLHNVNSAESNETNNKTSRDSGQAEENGCLRRSEKRERLSPQSVEVLNDRNRQLERERRKLAASCEPQSRLVEDFYRESAVTTIEMTSQNVEMLNRRNVAEKQRAQTAEARSPLTGSPKFVESPSRTTPPTVTTGTTTTLFDSLTDRKVSSPTQTDQSWDRKSRSSTSSSSTPSSPTRTSPTEKSSSSSSKRASPCVSPQSGVIEGLTLVQRTEVVLRVNAPTNDVASQTEEPATLLGVTPAAEKEVERHRPEEETESLAKPRKKLQEEIECEELSRDLANQLGPDDKLLPILVPIPEHKKSTDYVVDLFRVEAALHPRPRPRLTINEESTSIDAADNESEEDKKIDSIPSTPVTPSAPDSSSSSSSSPLSASSVYFTTSESKARFLTRYSQDVVAEQVTTTPATPSIKPTTPDSLDLRQKKEELMIRLDKKLVVLRAEQEAVREEGEVNEALGSRVQARIAALAKPAEASKYRLHVEEVGKITSLLLGLSGRLARAENALYGMPADHPERKILESKRDKLMDQLEEAKILKGNIDRRSVNVSAILSKYLSDEEFADYQHFINMKAKLIVDGREIQDKVKLGEEQLAALKEAIDL</sequence>
<feature type="compositionally biased region" description="Low complexity" evidence="5">
    <location>
        <begin position="396"/>
        <end position="407"/>
    </location>
</feature>
<evidence type="ECO:0000256" key="2">
    <source>
        <dbReference type="ARBA" id="ARBA00006469"/>
    </source>
</evidence>
<feature type="compositionally biased region" description="Low complexity" evidence="5">
    <location>
        <begin position="1194"/>
        <end position="1223"/>
    </location>
</feature>
<comment type="subcellular location">
    <subcellularLocation>
        <location evidence="1">Cytoplasm</location>
        <location evidence="1">Cytoskeleton</location>
    </subcellularLocation>
</comment>
<feature type="compositionally biased region" description="Polar residues" evidence="5">
    <location>
        <begin position="535"/>
        <end position="544"/>
    </location>
</feature>
<keyword evidence="3" id="KW-0963">Cytoplasm</keyword>
<dbReference type="GO" id="GO:0043296">
    <property type="term" value="C:apical junction complex"/>
    <property type="evidence" value="ECO:0007669"/>
    <property type="project" value="TreeGrafter"/>
</dbReference>
<dbReference type="GeneID" id="100115438"/>
<feature type="region of interest" description="Disordered" evidence="5">
    <location>
        <begin position="664"/>
        <end position="766"/>
    </location>
</feature>
<feature type="compositionally biased region" description="Basic and acidic residues" evidence="5">
    <location>
        <begin position="1283"/>
        <end position="1294"/>
    </location>
</feature>